<reference evidence="11" key="1">
    <citation type="submission" date="2025-08" db="UniProtKB">
        <authorList>
            <consortium name="Ensembl"/>
        </authorList>
    </citation>
    <scope>IDENTIFICATION</scope>
</reference>
<evidence type="ECO:0000256" key="1">
    <source>
        <dbReference type="ARBA" id="ARBA00004613"/>
    </source>
</evidence>
<evidence type="ECO:0000256" key="7">
    <source>
        <dbReference type="ARBA" id="ARBA00039489"/>
    </source>
</evidence>
<dbReference type="Ensembl" id="ENSPSTT00000004527.1">
    <property type="protein sequence ID" value="ENSPSTP00000004305.1"/>
    <property type="gene ID" value="ENSPSTG00000003119.1"/>
</dbReference>
<dbReference type="Pfam" id="PF00147">
    <property type="entry name" value="Fibrinogen_C"/>
    <property type="match status" value="1"/>
</dbReference>
<keyword evidence="3" id="KW-0732">Signal</keyword>
<comment type="subunit">
    <text evidence="9">Homodimer. Interacts (via the Fibrinogen C-terminal domain) with LAG3 (via Ig-like domains 1 and 2).</text>
</comment>
<reference evidence="11" key="2">
    <citation type="submission" date="2025-09" db="UniProtKB">
        <authorList>
            <consortium name="Ensembl"/>
        </authorList>
    </citation>
    <scope>IDENTIFICATION</scope>
</reference>
<keyword evidence="12" id="KW-1185">Reference proteome</keyword>
<evidence type="ECO:0000256" key="2">
    <source>
        <dbReference type="ARBA" id="ARBA00022525"/>
    </source>
</evidence>
<keyword evidence="2" id="KW-0964">Secreted</keyword>
<dbReference type="SUPFAM" id="SSF56496">
    <property type="entry name" value="Fibrinogen C-terminal domain-like"/>
    <property type="match status" value="1"/>
</dbReference>
<comment type="function">
    <text evidence="8">Immune suppressive molecule that inhibits antigen-specific T-cell activation by acting as a major ligand of LAG3. Responsible for LAG3 T-cell inhibitory function. Binds LAG3 independently from MHC class II (MHC-II). Secreted by, and promotes growth of, hepatocytes.</text>
</comment>
<dbReference type="PANTHER" id="PTHR47221">
    <property type="entry name" value="FIBRINOGEN ALPHA CHAIN"/>
    <property type="match status" value="1"/>
</dbReference>
<dbReference type="NCBIfam" id="NF040941">
    <property type="entry name" value="GGGWT_bact"/>
    <property type="match status" value="1"/>
</dbReference>
<dbReference type="GO" id="GO:0042730">
    <property type="term" value="P:fibrinolysis"/>
    <property type="evidence" value="ECO:0007669"/>
    <property type="project" value="TreeGrafter"/>
</dbReference>
<dbReference type="Gene3D" id="3.90.215.10">
    <property type="entry name" value="Gamma Fibrinogen, chain A, domain 1"/>
    <property type="match status" value="1"/>
</dbReference>
<keyword evidence="4" id="KW-0175">Coiled coil</keyword>
<evidence type="ECO:0000313" key="12">
    <source>
        <dbReference type="Proteomes" id="UP000694428"/>
    </source>
</evidence>
<name>A0A8C9L632_PAVCR</name>
<organism evidence="11 12">
    <name type="scientific">Pavo cristatus</name>
    <name type="common">Indian peafowl</name>
    <name type="synonym">Blue peafowl</name>
    <dbReference type="NCBI Taxonomy" id="9049"/>
    <lineage>
        <taxon>Eukaryota</taxon>
        <taxon>Metazoa</taxon>
        <taxon>Chordata</taxon>
        <taxon>Craniata</taxon>
        <taxon>Vertebrata</taxon>
        <taxon>Euteleostomi</taxon>
        <taxon>Archelosauria</taxon>
        <taxon>Archosauria</taxon>
        <taxon>Dinosauria</taxon>
        <taxon>Saurischia</taxon>
        <taxon>Theropoda</taxon>
        <taxon>Coelurosauria</taxon>
        <taxon>Aves</taxon>
        <taxon>Neognathae</taxon>
        <taxon>Galloanserae</taxon>
        <taxon>Galliformes</taxon>
        <taxon>Phasianidae</taxon>
        <taxon>Phasianinae</taxon>
        <taxon>Pavo</taxon>
    </lineage>
</organism>
<comment type="subcellular location">
    <subcellularLocation>
        <location evidence="1">Secreted</location>
    </subcellularLocation>
</comment>
<dbReference type="AlphaFoldDB" id="A0A8C9L632"/>
<protein>
    <recommendedName>
        <fullName evidence="7">Fibrinogen-like protein 1</fullName>
    </recommendedName>
</protein>
<evidence type="ECO:0000259" key="10">
    <source>
        <dbReference type="PROSITE" id="PS51406"/>
    </source>
</evidence>
<evidence type="ECO:0000256" key="5">
    <source>
        <dbReference type="ARBA" id="ARBA00023130"/>
    </source>
</evidence>
<feature type="domain" description="Fibrinogen C-terminal" evidence="10">
    <location>
        <begin position="55"/>
        <end position="109"/>
    </location>
</feature>
<dbReference type="InterPro" id="IPR037579">
    <property type="entry name" value="FIB_ANG-like"/>
</dbReference>
<dbReference type="InterPro" id="IPR002181">
    <property type="entry name" value="Fibrinogen_a/b/g_C_dom"/>
</dbReference>
<accession>A0A8C9L632</accession>
<dbReference type="InterPro" id="IPR014716">
    <property type="entry name" value="Fibrinogen_a/b/g_C_1"/>
</dbReference>
<evidence type="ECO:0000256" key="4">
    <source>
        <dbReference type="ARBA" id="ARBA00023054"/>
    </source>
</evidence>
<dbReference type="GO" id="GO:0070527">
    <property type="term" value="P:platelet aggregation"/>
    <property type="evidence" value="ECO:0007669"/>
    <property type="project" value="TreeGrafter"/>
</dbReference>
<dbReference type="GO" id="GO:0005577">
    <property type="term" value="C:fibrinogen complex"/>
    <property type="evidence" value="ECO:0007669"/>
    <property type="project" value="TreeGrafter"/>
</dbReference>
<keyword evidence="6" id="KW-1015">Disulfide bond</keyword>
<keyword evidence="5" id="KW-0391">Immunity</keyword>
<evidence type="ECO:0000256" key="6">
    <source>
        <dbReference type="ARBA" id="ARBA00023157"/>
    </source>
</evidence>
<evidence type="ECO:0000256" key="3">
    <source>
        <dbReference type="ARBA" id="ARBA00022729"/>
    </source>
</evidence>
<keyword evidence="5" id="KW-1064">Adaptive immunity</keyword>
<dbReference type="PROSITE" id="PS51406">
    <property type="entry name" value="FIBRINOGEN_C_2"/>
    <property type="match status" value="1"/>
</dbReference>
<dbReference type="GO" id="GO:0034116">
    <property type="term" value="P:positive regulation of heterotypic cell-cell adhesion"/>
    <property type="evidence" value="ECO:0007669"/>
    <property type="project" value="TreeGrafter"/>
</dbReference>
<evidence type="ECO:0000256" key="8">
    <source>
        <dbReference type="ARBA" id="ARBA00049639"/>
    </source>
</evidence>
<evidence type="ECO:0000313" key="11">
    <source>
        <dbReference type="Ensembl" id="ENSPSTP00000004305.1"/>
    </source>
</evidence>
<dbReference type="GO" id="GO:0005201">
    <property type="term" value="F:extracellular matrix structural constituent"/>
    <property type="evidence" value="ECO:0007669"/>
    <property type="project" value="TreeGrafter"/>
</dbReference>
<dbReference type="GO" id="GO:0030674">
    <property type="term" value="F:protein-macromolecule adaptor activity"/>
    <property type="evidence" value="ECO:0007669"/>
    <property type="project" value="TreeGrafter"/>
</dbReference>
<sequence>IHIRFYFLFHMLNLTRNYLLLEHRVKQQQLKIIQLLEKRERQYSDRGDENSVIDLGGKRQYSDCAEIYSDGHKQSGFYKMKPTQSPNEFLAFCDMSEGGGWTKQETRRR</sequence>
<dbReference type="InterPro" id="IPR036056">
    <property type="entry name" value="Fibrinogen-like_C"/>
</dbReference>
<proteinExistence type="predicted"/>
<evidence type="ECO:0000256" key="9">
    <source>
        <dbReference type="ARBA" id="ARBA00049681"/>
    </source>
</evidence>
<dbReference type="Proteomes" id="UP000694428">
    <property type="component" value="Unplaced"/>
</dbReference>
<dbReference type="PANTHER" id="PTHR47221:SF8">
    <property type="entry name" value="FIBRINOGEN LIKE 1A"/>
    <property type="match status" value="1"/>
</dbReference>
<dbReference type="GO" id="GO:0072377">
    <property type="term" value="P:blood coagulation, common pathway"/>
    <property type="evidence" value="ECO:0007669"/>
    <property type="project" value="TreeGrafter"/>
</dbReference>
<dbReference type="GO" id="GO:0002250">
    <property type="term" value="P:adaptive immune response"/>
    <property type="evidence" value="ECO:0007669"/>
    <property type="project" value="UniProtKB-KW"/>
</dbReference>